<dbReference type="PANTHER" id="PTHR10039:SF5">
    <property type="entry name" value="NACHT DOMAIN-CONTAINING PROTEIN"/>
    <property type="match status" value="1"/>
</dbReference>
<reference evidence="7" key="1">
    <citation type="submission" date="2010-07" db="EMBL/GenBank/DDBJ databases">
        <title>The genome sequence of Gaeumannomyces graminis var. tritici strain R3-111a-1.</title>
        <authorList>
            <consortium name="The Broad Institute Genome Sequencing Platform"/>
            <person name="Ma L.-J."/>
            <person name="Dead R."/>
            <person name="Young S."/>
            <person name="Zeng Q."/>
            <person name="Koehrsen M."/>
            <person name="Alvarado L."/>
            <person name="Berlin A."/>
            <person name="Chapman S.B."/>
            <person name="Chen Z."/>
            <person name="Freedman E."/>
            <person name="Gellesch M."/>
            <person name="Goldberg J."/>
            <person name="Griggs A."/>
            <person name="Gujja S."/>
            <person name="Heilman E.R."/>
            <person name="Heiman D."/>
            <person name="Hepburn T."/>
            <person name="Howarth C."/>
            <person name="Jen D."/>
            <person name="Larson L."/>
            <person name="Mehta T."/>
            <person name="Neiman D."/>
            <person name="Pearson M."/>
            <person name="Roberts A."/>
            <person name="Saif S."/>
            <person name="Shea T."/>
            <person name="Shenoy N."/>
            <person name="Sisk P."/>
            <person name="Stolte C."/>
            <person name="Sykes S."/>
            <person name="Walk T."/>
            <person name="White J."/>
            <person name="Yandava C."/>
            <person name="Haas B."/>
            <person name="Nusbaum C."/>
            <person name="Birren B."/>
        </authorList>
    </citation>
    <scope>NUCLEOTIDE SEQUENCE [LARGE SCALE GENOMIC DNA]</scope>
    <source>
        <strain evidence="7">R3-111a-1</strain>
    </source>
</reference>
<dbReference type="Proteomes" id="UP000006039">
    <property type="component" value="Unassembled WGS sequence"/>
</dbReference>
<dbReference type="HOGENOM" id="CLU_002341_4_1_1"/>
<feature type="domain" description="DUF7791" evidence="4">
    <location>
        <begin position="621"/>
        <end position="693"/>
    </location>
</feature>
<reference evidence="6" key="5">
    <citation type="submission" date="2018-04" db="UniProtKB">
        <authorList>
            <consortium name="EnsemblFungi"/>
        </authorList>
    </citation>
    <scope>IDENTIFICATION</scope>
    <source>
        <strain evidence="6">R3-111a-1</strain>
    </source>
</reference>
<sequence length="875" mass="99199">MEALAAFGLAANIAQFAELGYKTAKTMREVYRSIDGLTAEHTDFKDAAKQVKAISTELKKKVGTVGSNSELEGLLQKSIDACDALLKEVDGLKFDGGSAYVGERLAKLMMAMWAIRRKRKVEALNSRIVEIRQRLLLAIQNLILEQGGEVMQSLDGLSDTVKQSQEWHKTHAALLDTKLQELGSQLAARKSWEKSHDDAFMGFSRSLVNFVDQWRNHSTISEILKSLHFKQLRERQSDIPTAHKNTFQWMFNDDGGKEFRTWLGGPSKGTFWITGKAGSGKSTLIKFLLEHPETKRLLEQWATSSAHKPLLLVSHFFWSRGGKLQRAHEGLLRTMLFQILVAHPELIKKVCPQRFLPFRCLDSWTFKELRDVFGELAKINSLPSRIFVFVDGLDEFEGEPAEIIDAVREISSCGDIKLCCSSRPWTQFEEAFESAAGRINVHQLTENDIRRYVDDCFGDDHKYQNLCREAPSEASNLVEAVASRAEGVFFWVFLVVKDLLRGLDHGDSLKIMRQRLDRLPSDLNEFFATMLQSIEGVYHDEASLIFQCLLVFDSALPVALFTAMHELEELFEDLKRGAFFGNLGIQSNTTPQSNWARRKRAQGARPPVDPYPKYKDAENSFGRRMQRSTAYSAKRVYNHDELQKTAQRIRHRCRDLVQVWDSTEETELWRPRVGFIHRTVVDFLSASDSHALLPTSNPPGYRDFVLARSYLQCAMVFCQSSEVFCECIKSVLYLAADDDSDRAIFVLFGLERLFHILLSDFEQNSIIEGSGAELESFSHITLLAGQWRFWAWRAPKLYLTKIQAVGSCPTASINSCPAANINSYHSRDFFGPHFLRNTISGPQTIAQTVVFGNAFSSVSKVIRLQTMVLKFANSC</sequence>
<keyword evidence="1" id="KW-0677">Repeat</keyword>
<evidence type="ECO:0000256" key="1">
    <source>
        <dbReference type="ARBA" id="ARBA00022737"/>
    </source>
</evidence>
<dbReference type="Pfam" id="PF25053">
    <property type="entry name" value="DUF7791"/>
    <property type="match status" value="1"/>
</dbReference>
<dbReference type="STRING" id="644352.J3NLI1"/>
<reference evidence="6" key="4">
    <citation type="journal article" date="2015" name="G3 (Bethesda)">
        <title>Genome sequences of three phytopathogenic species of the Magnaporthaceae family of fungi.</title>
        <authorList>
            <person name="Okagaki L.H."/>
            <person name="Nunes C.C."/>
            <person name="Sailsbery J."/>
            <person name="Clay B."/>
            <person name="Brown D."/>
            <person name="John T."/>
            <person name="Oh Y."/>
            <person name="Young N."/>
            <person name="Fitzgerald M."/>
            <person name="Haas B.J."/>
            <person name="Zeng Q."/>
            <person name="Young S."/>
            <person name="Adiconis X."/>
            <person name="Fan L."/>
            <person name="Levin J.Z."/>
            <person name="Mitchell T.K."/>
            <person name="Okubara P.A."/>
            <person name="Farman M.L."/>
            <person name="Kohn L.M."/>
            <person name="Birren B."/>
            <person name="Ma L.-J."/>
            <person name="Dean R.A."/>
        </authorList>
    </citation>
    <scope>NUCLEOTIDE SEQUENCE</scope>
    <source>
        <strain evidence="6">R3-111a-1</strain>
    </source>
</reference>
<evidence type="ECO:0000313" key="6">
    <source>
        <dbReference type="EnsemblFungi" id="EJT82156"/>
    </source>
</evidence>
<dbReference type="GeneID" id="20342588"/>
<evidence type="ECO:0000313" key="5">
    <source>
        <dbReference type="EMBL" id="EJT82156.1"/>
    </source>
</evidence>
<evidence type="ECO:0000313" key="7">
    <source>
        <dbReference type="Proteomes" id="UP000006039"/>
    </source>
</evidence>
<dbReference type="VEuPathDB" id="FungiDB:GGTG_02130"/>
<dbReference type="OrthoDB" id="443402at2759"/>
<protein>
    <submittedName>
        <fullName evidence="5 6">Uncharacterized protein</fullName>
    </submittedName>
</protein>
<organism evidence="5">
    <name type="scientific">Gaeumannomyces tritici (strain R3-111a-1)</name>
    <name type="common">Wheat and barley take-all root rot fungus</name>
    <name type="synonym">Gaeumannomyces graminis var. tritici</name>
    <dbReference type="NCBI Taxonomy" id="644352"/>
    <lineage>
        <taxon>Eukaryota</taxon>
        <taxon>Fungi</taxon>
        <taxon>Dikarya</taxon>
        <taxon>Ascomycota</taxon>
        <taxon>Pezizomycotina</taxon>
        <taxon>Sordariomycetes</taxon>
        <taxon>Sordariomycetidae</taxon>
        <taxon>Magnaporthales</taxon>
        <taxon>Magnaporthaceae</taxon>
        <taxon>Gaeumannomyces</taxon>
    </lineage>
</organism>
<name>J3NLI1_GAET3</name>
<keyword evidence="7" id="KW-1185">Reference proteome</keyword>
<dbReference type="SUPFAM" id="SSF52540">
    <property type="entry name" value="P-loop containing nucleoside triphosphate hydrolases"/>
    <property type="match status" value="1"/>
</dbReference>
<reference evidence="5" key="3">
    <citation type="submission" date="2010-09" db="EMBL/GenBank/DDBJ databases">
        <title>Annotation of Gaeumannomyces graminis var. tritici R3-111a-1.</title>
        <authorList>
            <consortium name="The Broad Institute Genome Sequencing Platform"/>
            <person name="Ma L.-J."/>
            <person name="Dead R."/>
            <person name="Young S.K."/>
            <person name="Zeng Q."/>
            <person name="Gargeya S."/>
            <person name="Fitzgerald M."/>
            <person name="Haas B."/>
            <person name="Abouelleil A."/>
            <person name="Alvarado L."/>
            <person name="Arachchi H.M."/>
            <person name="Berlin A."/>
            <person name="Brown A."/>
            <person name="Chapman S.B."/>
            <person name="Chen Z."/>
            <person name="Dunbar C."/>
            <person name="Freedman E."/>
            <person name="Gearin G."/>
            <person name="Gellesch M."/>
            <person name="Goldberg J."/>
            <person name="Griggs A."/>
            <person name="Gujja S."/>
            <person name="Heiman D."/>
            <person name="Howarth C."/>
            <person name="Larson L."/>
            <person name="Lui A."/>
            <person name="MacDonald P.J.P."/>
            <person name="Mehta T."/>
            <person name="Montmayeur A."/>
            <person name="Murphy C."/>
            <person name="Neiman D."/>
            <person name="Pearson M."/>
            <person name="Priest M."/>
            <person name="Roberts A."/>
            <person name="Saif S."/>
            <person name="Shea T."/>
            <person name="Shenoy N."/>
            <person name="Sisk P."/>
            <person name="Stolte C."/>
            <person name="Sykes S."/>
            <person name="Yandava C."/>
            <person name="Wortman J."/>
            <person name="Nusbaum C."/>
            <person name="Birren B."/>
        </authorList>
    </citation>
    <scope>NUCLEOTIDE SEQUENCE</scope>
    <source>
        <strain evidence="5">R3-111a-1</strain>
    </source>
</reference>
<feature type="region of interest" description="Disordered" evidence="2">
    <location>
        <begin position="590"/>
        <end position="619"/>
    </location>
</feature>
<dbReference type="PANTHER" id="PTHR10039">
    <property type="entry name" value="AMELOGENIN"/>
    <property type="match status" value="1"/>
</dbReference>
<dbReference type="InterPro" id="IPR056884">
    <property type="entry name" value="NPHP3-like_N"/>
</dbReference>
<evidence type="ECO:0000256" key="2">
    <source>
        <dbReference type="SAM" id="MobiDB-lite"/>
    </source>
</evidence>
<reference evidence="5" key="2">
    <citation type="submission" date="2010-07" db="EMBL/GenBank/DDBJ databases">
        <authorList>
            <consortium name="The Broad Institute Genome Sequencing Platform"/>
            <consortium name="Broad Institute Genome Sequencing Center for Infectious Disease"/>
            <person name="Ma L.-J."/>
            <person name="Dead R."/>
            <person name="Young S."/>
            <person name="Zeng Q."/>
            <person name="Koehrsen M."/>
            <person name="Alvarado L."/>
            <person name="Berlin A."/>
            <person name="Chapman S.B."/>
            <person name="Chen Z."/>
            <person name="Freedman E."/>
            <person name="Gellesch M."/>
            <person name="Goldberg J."/>
            <person name="Griggs A."/>
            <person name="Gujja S."/>
            <person name="Heilman E.R."/>
            <person name="Heiman D."/>
            <person name="Hepburn T."/>
            <person name="Howarth C."/>
            <person name="Jen D."/>
            <person name="Larson L."/>
            <person name="Mehta T."/>
            <person name="Neiman D."/>
            <person name="Pearson M."/>
            <person name="Roberts A."/>
            <person name="Saif S."/>
            <person name="Shea T."/>
            <person name="Shenoy N."/>
            <person name="Sisk P."/>
            <person name="Stolte C."/>
            <person name="Sykes S."/>
            <person name="Walk T."/>
            <person name="White J."/>
            <person name="Yandava C."/>
            <person name="Haas B."/>
            <person name="Nusbaum C."/>
            <person name="Birren B."/>
        </authorList>
    </citation>
    <scope>NUCLEOTIDE SEQUENCE</scope>
    <source>
        <strain evidence="5">R3-111a-1</strain>
    </source>
</reference>
<dbReference type="AlphaFoldDB" id="J3NLI1"/>
<dbReference type="InterPro" id="IPR027417">
    <property type="entry name" value="P-loop_NTPase"/>
</dbReference>
<dbReference type="Pfam" id="PF24883">
    <property type="entry name" value="NPHP3_N"/>
    <property type="match status" value="1"/>
</dbReference>
<dbReference type="EnsemblFungi" id="EJT82156">
    <property type="protein sequence ID" value="EJT82156"/>
    <property type="gene ID" value="GGTG_02130"/>
</dbReference>
<evidence type="ECO:0000259" key="3">
    <source>
        <dbReference type="Pfam" id="PF24883"/>
    </source>
</evidence>
<gene>
    <name evidence="6" type="primary">20342588</name>
    <name evidence="5" type="ORF">GGTG_02130</name>
</gene>
<dbReference type="RefSeq" id="XP_009218165.1">
    <property type="nucleotide sequence ID" value="XM_009219901.1"/>
</dbReference>
<dbReference type="InterPro" id="IPR056693">
    <property type="entry name" value="DUF7791"/>
</dbReference>
<feature type="domain" description="Nephrocystin 3-like N-terminal" evidence="3">
    <location>
        <begin position="245"/>
        <end position="423"/>
    </location>
</feature>
<dbReference type="Gene3D" id="3.40.50.300">
    <property type="entry name" value="P-loop containing nucleotide triphosphate hydrolases"/>
    <property type="match status" value="1"/>
</dbReference>
<dbReference type="eggNOG" id="ENOG502RUDI">
    <property type="taxonomic scope" value="Eukaryota"/>
</dbReference>
<dbReference type="EMBL" id="GL385395">
    <property type="protein sequence ID" value="EJT82156.1"/>
    <property type="molecule type" value="Genomic_DNA"/>
</dbReference>
<accession>J3NLI1</accession>
<proteinExistence type="predicted"/>
<evidence type="ECO:0000259" key="4">
    <source>
        <dbReference type="Pfam" id="PF25053"/>
    </source>
</evidence>